<dbReference type="Proteomes" id="UP000618818">
    <property type="component" value="Unassembled WGS sequence"/>
</dbReference>
<dbReference type="Gene3D" id="1.10.443.10">
    <property type="entry name" value="Intergrase catalytic core"/>
    <property type="match status" value="1"/>
</dbReference>
<proteinExistence type="predicted"/>
<evidence type="ECO:0008006" key="4">
    <source>
        <dbReference type="Google" id="ProtNLM"/>
    </source>
</evidence>
<dbReference type="EMBL" id="JACXYZ010000006">
    <property type="protein sequence ID" value="MBD3927471.1"/>
    <property type="molecule type" value="Genomic_DNA"/>
</dbReference>
<evidence type="ECO:0000313" key="2">
    <source>
        <dbReference type="EMBL" id="MBD3927471.1"/>
    </source>
</evidence>
<accession>A0ABR8NJF9</accession>
<dbReference type="SUPFAM" id="SSF56349">
    <property type="entry name" value="DNA breaking-rejoining enzymes"/>
    <property type="match status" value="1"/>
</dbReference>
<organism evidence="2 3">
    <name type="scientific">Nocardioides cavernae</name>
    <dbReference type="NCBI Taxonomy" id="1921566"/>
    <lineage>
        <taxon>Bacteria</taxon>
        <taxon>Bacillati</taxon>
        <taxon>Actinomycetota</taxon>
        <taxon>Actinomycetes</taxon>
        <taxon>Propionibacteriales</taxon>
        <taxon>Nocardioidaceae</taxon>
        <taxon>Nocardioides</taxon>
    </lineage>
</organism>
<gene>
    <name evidence="2" type="ORF">IEZ26_22805</name>
</gene>
<reference evidence="2 3" key="1">
    <citation type="submission" date="2020-09" db="EMBL/GenBank/DDBJ databases">
        <title>novel species in genus Nocardioides.</title>
        <authorList>
            <person name="Zhang G."/>
        </authorList>
    </citation>
    <scope>NUCLEOTIDE SEQUENCE [LARGE SCALE GENOMIC DNA]</scope>
    <source>
        <strain evidence="2 3">KCTC 39551</strain>
    </source>
</reference>
<comment type="caution">
    <text evidence="2">The sequence shown here is derived from an EMBL/GenBank/DDBJ whole genome shotgun (WGS) entry which is preliminary data.</text>
</comment>
<dbReference type="RefSeq" id="WP_191197337.1">
    <property type="nucleotide sequence ID" value="NZ_JACXYZ010000006.1"/>
</dbReference>
<dbReference type="InterPro" id="IPR011010">
    <property type="entry name" value="DNA_brk_join_enz"/>
</dbReference>
<name>A0ABR8NJF9_9ACTN</name>
<protein>
    <recommendedName>
        <fullName evidence="4">Tyr recombinase domain-containing protein</fullName>
    </recommendedName>
</protein>
<keyword evidence="3" id="KW-1185">Reference proteome</keyword>
<dbReference type="InterPro" id="IPR013762">
    <property type="entry name" value="Integrase-like_cat_sf"/>
</dbReference>
<sequence length="97" mass="10677">MDTALEWVTPHTFCKTVATLISERVDALTASQQLGHSSPAITREFYISKPAIAADVAHVLHELAPKLPTPTPTPTPTRNGWGASAEWLFRVRMTNRP</sequence>
<evidence type="ECO:0000313" key="3">
    <source>
        <dbReference type="Proteomes" id="UP000618818"/>
    </source>
</evidence>
<evidence type="ECO:0000256" key="1">
    <source>
        <dbReference type="ARBA" id="ARBA00023172"/>
    </source>
</evidence>
<keyword evidence="1" id="KW-0233">DNA recombination</keyword>